<dbReference type="Gene3D" id="1.10.287.370">
    <property type="match status" value="1"/>
</dbReference>
<dbReference type="AlphaFoldDB" id="A0A8T5GDJ6"/>
<dbReference type="GO" id="GO:0006457">
    <property type="term" value="P:protein folding"/>
    <property type="evidence" value="ECO:0007669"/>
    <property type="project" value="InterPro"/>
</dbReference>
<reference evidence="2" key="1">
    <citation type="journal article" date="2021" name="ISME J.">
        <title>Mercury methylation by metabolically versatile and cosmopolitan marine bacteria.</title>
        <authorList>
            <person name="Lin H."/>
            <person name="Ascher D.B."/>
            <person name="Myung Y."/>
            <person name="Lamborg C.H."/>
            <person name="Hallam S.J."/>
            <person name="Gionfriddo C.M."/>
            <person name="Holt K.E."/>
            <person name="Moreau J.W."/>
        </authorList>
    </citation>
    <scope>NUCLEOTIDE SEQUENCE</scope>
    <source>
        <strain evidence="2">SI075_bin30</strain>
    </source>
</reference>
<dbReference type="SUPFAM" id="SSF46579">
    <property type="entry name" value="Prefoldin"/>
    <property type="match status" value="1"/>
</dbReference>
<evidence type="ECO:0000313" key="2">
    <source>
        <dbReference type="EMBL" id="MBT4870035.1"/>
    </source>
</evidence>
<dbReference type="GO" id="GO:0051082">
    <property type="term" value="F:unfolded protein binding"/>
    <property type="evidence" value="ECO:0007669"/>
    <property type="project" value="InterPro"/>
</dbReference>
<comment type="caution">
    <text evidence="2">The sequence shown here is derived from an EMBL/GenBank/DDBJ whole genome shotgun (WGS) entry which is preliminary data.</text>
</comment>
<evidence type="ECO:0008006" key="4">
    <source>
        <dbReference type="Google" id="ProtNLM"/>
    </source>
</evidence>
<dbReference type="InterPro" id="IPR009053">
    <property type="entry name" value="Prefoldin"/>
</dbReference>
<evidence type="ECO:0000256" key="1">
    <source>
        <dbReference type="SAM" id="Coils"/>
    </source>
</evidence>
<accession>A0A8T5GDJ6</accession>
<keyword evidence="1" id="KW-0175">Coiled coil</keyword>
<feature type="coiled-coil region" evidence="1">
    <location>
        <begin position="69"/>
        <end position="103"/>
    </location>
</feature>
<dbReference type="InterPro" id="IPR002777">
    <property type="entry name" value="PFD_beta-like"/>
</dbReference>
<dbReference type="EMBL" id="JABJNZ010000012">
    <property type="protein sequence ID" value="MBT4870035.1"/>
    <property type="molecule type" value="Genomic_DNA"/>
</dbReference>
<sequence>MNEDEQRALVMDFERNRQLLSTISQQKQQLSVQNEVISASLDELKSTKEKSVLKVVGNILVQKSVVDMKKELNEQQETTGLKLKTLEKQEETIIKKLNSIKAKVEGPAKEEKKETKKKTKK</sequence>
<evidence type="ECO:0000313" key="3">
    <source>
        <dbReference type="Proteomes" id="UP000722459"/>
    </source>
</evidence>
<gene>
    <name evidence="2" type="ORF">HON47_00475</name>
</gene>
<proteinExistence type="predicted"/>
<dbReference type="Proteomes" id="UP000722459">
    <property type="component" value="Unassembled WGS sequence"/>
</dbReference>
<dbReference type="Pfam" id="PF01920">
    <property type="entry name" value="Prefoldin_2"/>
    <property type="match status" value="1"/>
</dbReference>
<organism evidence="2 3">
    <name type="scientific">Candidatus Iainarchaeum sp</name>
    <dbReference type="NCBI Taxonomy" id="3101447"/>
    <lineage>
        <taxon>Archaea</taxon>
        <taxon>Candidatus Iainarchaeota</taxon>
        <taxon>Candidatus Iainarchaeia</taxon>
        <taxon>Candidatus Iainarchaeales</taxon>
        <taxon>Candidatus Iainarchaeaceae</taxon>
        <taxon>Candidatus Iainarchaeum</taxon>
    </lineage>
</organism>
<protein>
    <recommendedName>
        <fullName evidence="4">Prefoldin subunit beta</fullName>
    </recommendedName>
</protein>
<dbReference type="GO" id="GO:0016272">
    <property type="term" value="C:prefoldin complex"/>
    <property type="evidence" value="ECO:0007669"/>
    <property type="project" value="InterPro"/>
</dbReference>
<name>A0A8T5GDJ6_9ARCH</name>